<dbReference type="SMART" id="SM00318">
    <property type="entry name" value="SNc"/>
    <property type="match status" value="1"/>
</dbReference>
<feature type="domain" description="TNase-like" evidence="4">
    <location>
        <begin position="7"/>
        <end position="116"/>
    </location>
</feature>
<evidence type="ECO:0000313" key="5">
    <source>
        <dbReference type="EMBL" id="WRW34710.1"/>
    </source>
</evidence>
<keyword evidence="1" id="KW-0540">Nuclease</keyword>
<keyword evidence="3" id="KW-0378">Hydrolase</keyword>
<protein>
    <submittedName>
        <fullName evidence="5">Nuclease</fullName>
    </submittedName>
</protein>
<evidence type="ECO:0000259" key="4">
    <source>
        <dbReference type="PROSITE" id="PS50830"/>
    </source>
</evidence>
<dbReference type="PANTHER" id="PTHR12302">
    <property type="entry name" value="EBNA2 BINDING PROTEIN P100"/>
    <property type="match status" value="1"/>
</dbReference>
<sequence length="116" mass="13631">MLEDNLYMFKAHVNRVVDGDTLVVTIDHGMQVYSERRIRLLDVDTPERGQDNHKEATNFTKSKLEDKDVIIQTYKGDSFGRYLAKVYYNEDNNYKNISEEIIKKGLVKPDSKWNKE</sequence>
<evidence type="ECO:0000256" key="1">
    <source>
        <dbReference type="ARBA" id="ARBA00022722"/>
    </source>
</evidence>
<accession>A0AAX4J711</accession>
<dbReference type="SUPFAM" id="SSF50199">
    <property type="entry name" value="Staphylococcal nuclease"/>
    <property type="match status" value="1"/>
</dbReference>
<organism evidence="5 6">
    <name type="scientific">Staphylococcus phage CF5</name>
    <dbReference type="NCBI Taxonomy" id="3113739"/>
    <lineage>
        <taxon>Viruses</taxon>
        <taxon>Duplodnaviria</taxon>
        <taxon>Heunggongvirae</taxon>
        <taxon>Uroviricota</taxon>
        <taxon>Caudoviricetes</taxon>
        <taxon>Herelleviridae</taxon>
        <taxon>Twortvirinae</taxon>
        <taxon>Silviavirus</taxon>
    </lineage>
</organism>
<dbReference type="EMBL" id="PP034390">
    <property type="protein sequence ID" value="WRW34710.1"/>
    <property type="molecule type" value="Genomic_DNA"/>
</dbReference>
<dbReference type="GO" id="GO:0004519">
    <property type="term" value="F:endonuclease activity"/>
    <property type="evidence" value="ECO:0007669"/>
    <property type="project" value="UniProtKB-KW"/>
</dbReference>
<dbReference type="InterPro" id="IPR035437">
    <property type="entry name" value="SNase_OB-fold_sf"/>
</dbReference>
<proteinExistence type="predicted"/>
<dbReference type="Proteomes" id="UP001432109">
    <property type="component" value="Segment"/>
</dbReference>
<dbReference type="PROSITE" id="PS50830">
    <property type="entry name" value="TNASE_3"/>
    <property type="match status" value="1"/>
</dbReference>
<dbReference type="GO" id="GO:0016787">
    <property type="term" value="F:hydrolase activity"/>
    <property type="evidence" value="ECO:0007669"/>
    <property type="project" value="UniProtKB-KW"/>
</dbReference>
<dbReference type="InterPro" id="IPR016071">
    <property type="entry name" value="Staphylococal_nuclease_OB-fold"/>
</dbReference>
<dbReference type="Gene3D" id="2.40.50.90">
    <property type="match status" value="1"/>
</dbReference>
<dbReference type="PANTHER" id="PTHR12302:SF3">
    <property type="entry name" value="SERINE_THREONINE-PROTEIN KINASE 31"/>
    <property type="match status" value="1"/>
</dbReference>
<evidence type="ECO:0000313" key="6">
    <source>
        <dbReference type="Proteomes" id="UP001432109"/>
    </source>
</evidence>
<evidence type="ECO:0000256" key="2">
    <source>
        <dbReference type="ARBA" id="ARBA00022759"/>
    </source>
</evidence>
<name>A0AAX4J711_9CAUD</name>
<evidence type="ECO:0000256" key="3">
    <source>
        <dbReference type="ARBA" id="ARBA00022801"/>
    </source>
</evidence>
<gene>
    <name evidence="5" type="ORF">CF5_0036</name>
</gene>
<dbReference type="Pfam" id="PF00565">
    <property type="entry name" value="SNase"/>
    <property type="match status" value="1"/>
</dbReference>
<keyword evidence="2" id="KW-0255">Endonuclease</keyword>
<reference evidence="5" key="1">
    <citation type="submission" date="2023-12" db="EMBL/GenBank/DDBJ databases">
        <title>Isolation and Characterisation of Novel Lytic Bacteriophages for therapeutic applications in Prosthetic Joint Infections.</title>
        <authorList>
            <person name="Burton N."/>
            <person name="Melo L.D.R."/>
            <person name="Pearce B."/>
            <person name="Tadesse M.D."/>
            <person name="Vryonis E."/>
            <person name="Sagona A."/>
        </authorList>
    </citation>
    <scope>NUCLEOTIDE SEQUENCE</scope>
</reference>